<dbReference type="EMBL" id="AP027731">
    <property type="protein sequence ID" value="BDZ44250.1"/>
    <property type="molecule type" value="Genomic_DNA"/>
</dbReference>
<evidence type="ECO:0000313" key="3">
    <source>
        <dbReference type="Proteomes" id="UP001321498"/>
    </source>
</evidence>
<feature type="domain" description="OLD protein-like TOPRIM" evidence="1">
    <location>
        <begin position="22"/>
        <end position="66"/>
    </location>
</feature>
<gene>
    <name evidence="2" type="ORF">GCM10025866_01590</name>
</gene>
<evidence type="ECO:0000259" key="1">
    <source>
        <dbReference type="Pfam" id="PF20469"/>
    </source>
</evidence>
<proteinExistence type="predicted"/>
<sequence length="196" mass="20383">MSAIGGGDSGSRPHVLVWRMPARVAVLVEGVSDAEVVRVCAARLGIELGALGVELLPCEGANGMARKVREMQPRPGRLLALCDAHEAPAVRRSLAAAGAPVEPYVCSADLEDELLRALGEVAALEVLAGTGDLRAFRILQGQPQHRARSFEQQLHRFLGAGAGRKARIGAALAAALDPAATPPPIAALLRDAADGR</sequence>
<protein>
    <recommendedName>
        <fullName evidence="1">OLD protein-like TOPRIM domain-containing protein</fullName>
    </recommendedName>
</protein>
<dbReference type="Pfam" id="PF20469">
    <property type="entry name" value="OLD-like_TOPRIM"/>
    <property type="match status" value="1"/>
</dbReference>
<accession>A0ABN6XKS2</accession>
<name>A0ABN6XKS2_9MICO</name>
<reference evidence="3" key="1">
    <citation type="journal article" date="2019" name="Int. J. Syst. Evol. Microbiol.">
        <title>The Global Catalogue of Microorganisms (GCM) 10K type strain sequencing project: providing services to taxonomists for standard genome sequencing and annotation.</title>
        <authorList>
            <consortium name="The Broad Institute Genomics Platform"/>
            <consortium name="The Broad Institute Genome Sequencing Center for Infectious Disease"/>
            <person name="Wu L."/>
            <person name="Ma J."/>
        </authorList>
    </citation>
    <scope>NUCLEOTIDE SEQUENCE [LARGE SCALE GENOMIC DNA]</scope>
    <source>
        <strain evidence="3">NBRC 108725</strain>
    </source>
</reference>
<keyword evidence="3" id="KW-1185">Reference proteome</keyword>
<dbReference type="InterPro" id="IPR034139">
    <property type="entry name" value="TOPRIM_OLD"/>
</dbReference>
<organism evidence="2 3">
    <name type="scientific">Naasia aerilata</name>
    <dbReference type="NCBI Taxonomy" id="1162966"/>
    <lineage>
        <taxon>Bacteria</taxon>
        <taxon>Bacillati</taxon>
        <taxon>Actinomycetota</taxon>
        <taxon>Actinomycetes</taxon>
        <taxon>Micrococcales</taxon>
        <taxon>Microbacteriaceae</taxon>
        <taxon>Naasia</taxon>
    </lineage>
</organism>
<dbReference type="Proteomes" id="UP001321498">
    <property type="component" value="Chromosome"/>
</dbReference>
<evidence type="ECO:0000313" key="2">
    <source>
        <dbReference type="EMBL" id="BDZ44250.1"/>
    </source>
</evidence>